<feature type="compositionally biased region" description="Polar residues" evidence="1">
    <location>
        <begin position="197"/>
        <end position="218"/>
    </location>
</feature>
<accession>A0AA40F1E6</accession>
<dbReference type="EMBL" id="JAUKUD010000003">
    <property type="protein sequence ID" value="KAK0749214.1"/>
    <property type="molecule type" value="Genomic_DNA"/>
</dbReference>
<dbReference type="Proteomes" id="UP001172155">
    <property type="component" value="Unassembled WGS sequence"/>
</dbReference>
<feature type="region of interest" description="Disordered" evidence="1">
    <location>
        <begin position="34"/>
        <end position="61"/>
    </location>
</feature>
<comment type="caution">
    <text evidence="2">The sequence shown here is derived from an EMBL/GenBank/DDBJ whole genome shotgun (WGS) entry which is preliminary data.</text>
</comment>
<dbReference type="AlphaFoldDB" id="A0AA40F1E6"/>
<proteinExistence type="predicted"/>
<feature type="region of interest" description="Disordered" evidence="1">
    <location>
        <begin position="160"/>
        <end position="301"/>
    </location>
</feature>
<evidence type="ECO:0000313" key="3">
    <source>
        <dbReference type="Proteomes" id="UP001172155"/>
    </source>
</evidence>
<reference evidence="2" key="1">
    <citation type="submission" date="2023-06" db="EMBL/GenBank/DDBJ databases">
        <title>Genome-scale phylogeny and comparative genomics of the fungal order Sordariales.</title>
        <authorList>
            <consortium name="Lawrence Berkeley National Laboratory"/>
            <person name="Hensen N."/>
            <person name="Bonometti L."/>
            <person name="Westerberg I."/>
            <person name="Brannstrom I.O."/>
            <person name="Guillou S."/>
            <person name="Cros-Aarteil S."/>
            <person name="Calhoun S."/>
            <person name="Haridas S."/>
            <person name="Kuo A."/>
            <person name="Mondo S."/>
            <person name="Pangilinan J."/>
            <person name="Riley R."/>
            <person name="LaButti K."/>
            <person name="Andreopoulos B."/>
            <person name="Lipzen A."/>
            <person name="Chen C."/>
            <person name="Yanf M."/>
            <person name="Daum C."/>
            <person name="Ng V."/>
            <person name="Clum A."/>
            <person name="Steindorff A."/>
            <person name="Ohm R."/>
            <person name="Martin F."/>
            <person name="Silar P."/>
            <person name="Natvig D."/>
            <person name="Lalanne C."/>
            <person name="Gautier V."/>
            <person name="Ament-velasquez S.L."/>
            <person name="Kruys A."/>
            <person name="Hutchinson M.I."/>
            <person name="Powell A.J."/>
            <person name="Barry K."/>
            <person name="Miller A.N."/>
            <person name="Grigoriev I.V."/>
            <person name="Debuchy R."/>
            <person name="Gladieux P."/>
            <person name="Thoren M.H."/>
            <person name="Johannesson H."/>
        </authorList>
    </citation>
    <scope>NUCLEOTIDE SEQUENCE</scope>
    <source>
        <strain evidence="2">SMH3187-1</strain>
    </source>
</reference>
<feature type="compositionally biased region" description="Pro residues" evidence="1">
    <location>
        <begin position="408"/>
        <end position="423"/>
    </location>
</feature>
<feature type="compositionally biased region" description="Polar residues" evidence="1">
    <location>
        <begin position="236"/>
        <end position="264"/>
    </location>
</feature>
<protein>
    <submittedName>
        <fullName evidence="2">Uncharacterized protein</fullName>
    </submittedName>
</protein>
<feature type="region of interest" description="Disordered" evidence="1">
    <location>
        <begin position="406"/>
        <end position="460"/>
    </location>
</feature>
<evidence type="ECO:0000313" key="2">
    <source>
        <dbReference type="EMBL" id="KAK0749214.1"/>
    </source>
</evidence>
<name>A0AA40F1E6_9PEZI</name>
<gene>
    <name evidence="2" type="ORF">B0T18DRAFT_487173</name>
</gene>
<sequence length="460" mass="48803">MFDCLCAFAPSPLFFHTFSGLQGFVPSPRTFAAHLGSSSQRPRKRALRINSPHGKSTSTFSRVAMPNNPTILNNAPGVNNAAVAGMMHPPAFPLTPPTTPETSDKVTGEVILNSPHGTITGSCHRLQCLGYIVKIVTNQHDPKGWHLECNRKEDRVRPCNFRRDADGTVTKPLPRRPPPTPTKWRMQKIVGDAAQGPTPSTLAGKSGAQQTPVSSLSPSEAGKTSDIAASTPGDWGQTQKPPGTVNSTQGGQGQASKTFGSTQRILFPQTGKRAAGDTPQDSNAPATKRVCDPVRKNAPSNAAENVKDEFDDDIDMVWLDAATHLANAVESDLGSKIPAVLPNDRIGRNSVTPSHTINPMMTQTSTMNHQPGQQSTPAPPTAMPQYLARMAAFAQSAGSATLDRAVAMPPPAPSQHAMPPPAPRQRQKSFIGKPLAAWTTPAASAGKAPGCSQFEPIVLD</sequence>
<keyword evidence="3" id="KW-1185">Reference proteome</keyword>
<organism evidence="2 3">
    <name type="scientific">Schizothecium vesticola</name>
    <dbReference type="NCBI Taxonomy" id="314040"/>
    <lineage>
        <taxon>Eukaryota</taxon>
        <taxon>Fungi</taxon>
        <taxon>Dikarya</taxon>
        <taxon>Ascomycota</taxon>
        <taxon>Pezizomycotina</taxon>
        <taxon>Sordariomycetes</taxon>
        <taxon>Sordariomycetidae</taxon>
        <taxon>Sordariales</taxon>
        <taxon>Schizotheciaceae</taxon>
        <taxon>Schizothecium</taxon>
    </lineage>
</organism>
<evidence type="ECO:0000256" key="1">
    <source>
        <dbReference type="SAM" id="MobiDB-lite"/>
    </source>
</evidence>